<gene>
    <name evidence="1" type="ORF">EXIGLDRAFT_781425</name>
</gene>
<sequence>MATPSSIALEHLSDFIYYSYGFYSTLYEEPLYAPFKAHWLKALGDPRSLHDGPRCASRAIPDRSSRTRVWRTYARGQAREQTSSHDLKSPTRNGCLFIGPAPRHTLASLPATKLQSLGSTRRRRLL</sequence>
<proteinExistence type="predicted"/>
<dbReference type="Proteomes" id="UP000077266">
    <property type="component" value="Unassembled WGS sequence"/>
</dbReference>
<organism evidence="1 2">
    <name type="scientific">Exidia glandulosa HHB12029</name>
    <dbReference type="NCBI Taxonomy" id="1314781"/>
    <lineage>
        <taxon>Eukaryota</taxon>
        <taxon>Fungi</taxon>
        <taxon>Dikarya</taxon>
        <taxon>Basidiomycota</taxon>
        <taxon>Agaricomycotina</taxon>
        <taxon>Agaricomycetes</taxon>
        <taxon>Auriculariales</taxon>
        <taxon>Exidiaceae</taxon>
        <taxon>Exidia</taxon>
    </lineage>
</organism>
<dbReference type="STRING" id="1314781.A0A165B928"/>
<evidence type="ECO:0000313" key="2">
    <source>
        <dbReference type="Proteomes" id="UP000077266"/>
    </source>
</evidence>
<dbReference type="InParanoid" id="A0A165B928"/>
<dbReference type="AlphaFoldDB" id="A0A165B928"/>
<evidence type="ECO:0000313" key="1">
    <source>
        <dbReference type="EMBL" id="KZV80103.1"/>
    </source>
</evidence>
<reference evidence="1 2" key="1">
    <citation type="journal article" date="2016" name="Mol. Biol. Evol.">
        <title>Comparative Genomics of Early-Diverging Mushroom-Forming Fungi Provides Insights into the Origins of Lignocellulose Decay Capabilities.</title>
        <authorList>
            <person name="Nagy L.G."/>
            <person name="Riley R."/>
            <person name="Tritt A."/>
            <person name="Adam C."/>
            <person name="Daum C."/>
            <person name="Floudas D."/>
            <person name="Sun H."/>
            <person name="Yadav J.S."/>
            <person name="Pangilinan J."/>
            <person name="Larsson K.H."/>
            <person name="Matsuura K."/>
            <person name="Barry K."/>
            <person name="Labutti K."/>
            <person name="Kuo R."/>
            <person name="Ohm R.A."/>
            <person name="Bhattacharya S.S."/>
            <person name="Shirouzu T."/>
            <person name="Yoshinaga Y."/>
            <person name="Martin F.M."/>
            <person name="Grigoriev I.V."/>
            <person name="Hibbett D.S."/>
        </authorList>
    </citation>
    <scope>NUCLEOTIDE SEQUENCE [LARGE SCALE GENOMIC DNA]</scope>
    <source>
        <strain evidence="1 2">HHB12029</strain>
    </source>
</reference>
<name>A0A165B928_EXIGL</name>
<keyword evidence="2" id="KW-1185">Reference proteome</keyword>
<accession>A0A165B928</accession>
<dbReference type="OrthoDB" id="2803160at2759"/>
<protein>
    <submittedName>
        <fullName evidence="1">Uncharacterized protein</fullName>
    </submittedName>
</protein>
<dbReference type="EMBL" id="KV426522">
    <property type="protein sequence ID" value="KZV80103.1"/>
    <property type="molecule type" value="Genomic_DNA"/>
</dbReference>